<organism evidence="2 3">
    <name type="scientific">Marchantia polymorpha</name>
    <name type="common">Common liverwort</name>
    <name type="synonym">Marchantia aquatica</name>
    <dbReference type="NCBI Taxonomy" id="3197"/>
    <lineage>
        <taxon>Eukaryota</taxon>
        <taxon>Viridiplantae</taxon>
        <taxon>Streptophyta</taxon>
        <taxon>Embryophyta</taxon>
        <taxon>Marchantiophyta</taxon>
        <taxon>Marchantiopsida</taxon>
        <taxon>Marchantiidae</taxon>
        <taxon>Marchantiales</taxon>
        <taxon>Marchantiaceae</taxon>
        <taxon>Marchantia</taxon>
    </lineage>
</organism>
<sequence>MAGCRYFDRLVIFFQVLWTLDSICLRASCSRRCLFHHLLITLFLDFDGKERYKFCVQTHGLHANLI</sequence>
<keyword evidence="3" id="KW-1185">Reference proteome</keyword>
<protein>
    <submittedName>
        <fullName evidence="2">Uncharacterized protein</fullName>
    </submittedName>
</protein>
<feature type="chain" id="PRO_5015339942" evidence="1">
    <location>
        <begin position="23"/>
        <end position="66"/>
    </location>
</feature>
<accession>A0A2R6W5I5</accession>
<dbReference type="AlphaFoldDB" id="A0A2R6W5I5"/>
<dbReference type="EMBL" id="KZ772818">
    <property type="protein sequence ID" value="PTQ29101.1"/>
    <property type="molecule type" value="Genomic_DNA"/>
</dbReference>
<evidence type="ECO:0000313" key="2">
    <source>
        <dbReference type="EMBL" id="PTQ29101.1"/>
    </source>
</evidence>
<proteinExistence type="predicted"/>
<gene>
    <name evidence="2" type="ORF">MARPO_0148s0043</name>
</gene>
<reference evidence="3" key="1">
    <citation type="journal article" date="2017" name="Cell">
        <title>Insights into land plant evolution garnered from the Marchantia polymorpha genome.</title>
        <authorList>
            <person name="Bowman J.L."/>
            <person name="Kohchi T."/>
            <person name="Yamato K.T."/>
            <person name="Jenkins J."/>
            <person name="Shu S."/>
            <person name="Ishizaki K."/>
            <person name="Yamaoka S."/>
            <person name="Nishihama R."/>
            <person name="Nakamura Y."/>
            <person name="Berger F."/>
            <person name="Adam C."/>
            <person name="Aki S.S."/>
            <person name="Althoff F."/>
            <person name="Araki T."/>
            <person name="Arteaga-Vazquez M.A."/>
            <person name="Balasubrmanian S."/>
            <person name="Barry K."/>
            <person name="Bauer D."/>
            <person name="Boehm C.R."/>
            <person name="Briginshaw L."/>
            <person name="Caballero-Perez J."/>
            <person name="Catarino B."/>
            <person name="Chen F."/>
            <person name="Chiyoda S."/>
            <person name="Chovatia M."/>
            <person name="Davies K.M."/>
            <person name="Delmans M."/>
            <person name="Demura T."/>
            <person name="Dierschke T."/>
            <person name="Dolan L."/>
            <person name="Dorantes-Acosta A.E."/>
            <person name="Eklund D.M."/>
            <person name="Florent S.N."/>
            <person name="Flores-Sandoval E."/>
            <person name="Fujiyama A."/>
            <person name="Fukuzawa H."/>
            <person name="Galik B."/>
            <person name="Grimanelli D."/>
            <person name="Grimwood J."/>
            <person name="Grossniklaus U."/>
            <person name="Hamada T."/>
            <person name="Haseloff J."/>
            <person name="Hetherington A.J."/>
            <person name="Higo A."/>
            <person name="Hirakawa Y."/>
            <person name="Hundley H.N."/>
            <person name="Ikeda Y."/>
            <person name="Inoue K."/>
            <person name="Inoue S.I."/>
            <person name="Ishida S."/>
            <person name="Jia Q."/>
            <person name="Kakita M."/>
            <person name="Kanazawa T."/>
            <person name="Kawai Y."/>
            <person name="Kawashima T."/>
            <person name="Kennedy M."/>
            <person name="Kinose K."/>
            <person name="Kinoshita T."/>
            <person name="Kohara Y."/>
            <person name="Koide E."/>
            <person name="Komatsu K."/>
            <person name="Kopischke S."/>
            <person name="Kubo M."/>
            <person name="Kyozuka J."/>
            <person name="Lagercrantz U."/>
            <person name="Lin S.S."/>
            <person name="Lindquist E."/>
            <person name="Lipzen A.M."/>
            <person name="Lu C.W."/>
            <person name="De Luna E."/>
            <person name="Martienssen R.A."/>
            <person name="Minamino N."/>
            <person name="Mizutani M."/>
            <person name="Mizutani M."/>
            <person name="Mochizuki N."/>
            <person name="Monte I."/>
            <person name="Mosher R."/>
            <person name="Nagasaki H."/>
            <person name="Nakagami H."/>
            <person name="Naramoto S."/>
            <person name="Nishitani K."/>
            <person name="Ohtani M."/>
            <person name="Okamoto T."/>
            <person name="Okumura M."/>
            <person name="Phillips J."/>
            <person name="Pollak B."/>
            <person name="Reinders A."/>
            <person name="Rovekamp M."/>
            <person name="Sano R."/>
            <person name="Sawa S."/>
            <person name="Schmid M.W."/>
            <person name="Shirakawa M."/>
            <person name="Solano R."/>
            <person name="Spunde A."/>
            <person name="Suetsugu N."/>
            <person name="Sugano S."/>
            <person name="Sugiyama A."/>
            <person name="Sun R."/>
            <person name="Suzuki Y."/>
            <person name="Takenaka M."/>
            <person name="Takezawa D."/>
            <person name="Tomogane H."/>
            <person name="Tsuzuki M."/>
            <person name="Ueda T."/>
            <person name="Umeda M."/>
            <person name="Ward J.M."/>
            <person name="Watanabe Y."/>
            <person name="Yazaki K."/>
            <person name="Yokoyama R."/>
            <person name="Yoshitake Y."/>
            <person name="Yotsui I."/>
            <person name="Zachgo S."/>
            <person name="Schmutz J."/>
        </authorList>
    </citation>
    <scope>NUCLEOTIDE SEQUENCE [LARGE SCALE GENOMIC DNA]</scope>
    <source>
        <strain evidence="3">Tak-1</strain>
    </source>
</reference>
<evidence type="ECO:0000313" key="3">
    <source>
        <dbReference type="Proteomes" id="UP000244005"/>
    </source>
</evidence>
<dbReference type="Gramene" id="Mp4g16770.1">
    <property type="protein sequence ID" value="Mp4g16770.1.cds1"/>
    <property type="gene ID" value="Mp4g16770"/>
</dbReference>
<evidence type="ECO:0000256" key="1">
    <source>
        <dbReference type="SAM" id="SignalP"/>
    </source>
</evidence>
<dbReference type="Proteomes" id="UP000244005">
    <property type="component" value="Unassembled WGS sequence"/>
</dbReference>
<name>A0A2R6W5I5_MARPO</name>
<keyword evidence="1" id="KW-0732">Signal</keyword>
<feature type="signal peptide" evidence="1">
    <location>
        <begin position="1"/>
        <end position="22"/>
    </location>
</feature>